<organism evidence="2 3">
    <name type="scientific">Actinomadura montaniterrae</name>
    <dbReference type="NCBI Taxonomy" id="1803903"/>
    <lineage>
        <taxon>Bacteria</taxon>
        <taxon>Bacillati</taxon>
        <taxon>Actinomycetota</taxon>
        <taxon>Actinomycetes</taxon>
        <taxon>Streptosporangiales</taxon>
        <taxon>Thermomonosporaceae</taxon>
        <taxon>Actinomadura</taxon>
    </lineage>
</organism>
<sequence length="275" mass="29680">MPDPDDAVAAVLDAYQDQLLPASTPSHRANSSLAESLVQSLLEHLARYAAHQNLNVHDTLEELHQRSLDHSGAEADPVHNFRLGAQVQIRQQETPTGAEPRYPRWRGFITSLTETPGGDARCIVRVPAVAKAVHVTASELEPADALLPIATRTAGVVHHARDAEQAITALTAWLKRNADTLPVTYPEKLDDLGRLAEALAGWSGGTTQGIIHPLFARNPGTAQQAKAPAEDGPRPAPVARLAAMGFPQGPETIPPDEPPAVARRPERSQRRPRRP</sequence>
<protein>
    <submittedName>
        <fullName evidence="2">Uncharacterized protein</fullName>
    </submittedName>
</protein>
<proteinExistence type="predicted"/>
<reference evidence="2 3" key="1">
    <citation type="submission" date="2019-09" db="EMBL/GenBank/DDBJ databases">
        <title>Actinomadura physcomitrii sp. nov., a novel actinomycete isolated from moss [Physcomitrium sphaericum (Ludw) Fuernr].</title>
        <authorList>
            <person name="Liu C."/>
            <person name="Zhuang X."/>
        </authorList>
    </citation>
    <scope>NUCLEOTIDE SEQUENCE [LARGE SCALE GENOMIC DNA]</scope>
    <source>
        <strain evidence="2 3">CYP1-1B</strain>
    </source>
</reference>
<gene>
    <name evidence="2" type="ORF">F9B16_03180</name>
</gene>
<keyword evidence="3" id="KW-1185">Reference proteome</keyword>
<dbReference type="EMBL" id="WBMR01000004">
    <property type="protein sequence ID" value="KAB2388688.1"/>
    <property type="molecule type" value="Genomic_DNA"/>
</dbReference>
<feature type="region of interest" description="Disordered" evidence="1">
    <location>
        <begin position="220"/>
        <end position="275"/>
    </location>
</feature>
<accession>A0A6L3W6U4</accession>
<dbReference type="AlphaFoldDB" id="A0A6L3W6U4"/>
<name>A0A6L3W6U4_9ACTN</name>
<evidence type="ECO:0000256" key="1">
    <source>
        <dbReference type="SAM" id="MobiDB-lite"/>
    </source>
</evidence>
<dbReference type="OrthoDB" id="3463621at2"/>
<dbReference type="Proteomes" id="UP000483004">
    <property type="component" value="Unassembled WGS sequence"/>
</dbReference>
<dbReference type="RefSeq" id="WP_151538282.1">
    <property type="nucleotide sequence ID" value="NZ_WBMR01000004.1"/>
</dbReference>
<evidence type="ECO:0000313" key="2">
    <source>
        <dbReference type="EMBL" id="KAB2388688.1"/>
    </source>
</evidence>
<evidence type="ECO:0000313" key="3">
    <source>
        <dbReference type="Proteomes" id="UP000483004"/>
    </source>
</evidence>
<comment type="caution">
    <text evidence="2">The sequence shown here is derived from an EMBL/GenBank/DDBJ whole genome shotgun (WGS) entry which is preliminary data.</text>
</comment>